<dbReference type="EMBL" id="MSFM01000010">
    <property type="protein sequence ID" value="PKY02358.1"/>
    <property type="molecule type" value="Genomic_DNA"/>
</dbReference>
<dbReference type="InterPro" id="IPR012132">
    <property type="entry name" value="GMC_OxRdtase"/>
</dbReference>
<keyword evidence="4 5" id="KW-0274">FAD</keyword>
<dbReference type="GO" id="GO:0044550">
    <property type="term" value="P:secondary metabolite biosynthetic process"/>
    <property type="evidence" value="ECO:0007669"/>
    <property type="project" value="TreeGrafter"/>
</dbReference>
<name>A0A2I1CXL2_ASPC2</name>
<dbReference type="Pfam" id="PF00732">
    <property type="entry name" value="GMC_oxred_N"/>
    <property type="match status" value="1"/>
</dbReference>
<evidence type="ECO:0000313" key="8">
    <source>
        <dbReference type="EMBL" id="PKY02358.1"/>
    </source>
</evidence>
<dbReference type="Gene3D" id="3.50.50.60">
    <property type="entry name" value="FAD/NAD(P)-binding domain"/>
    <property type="match status" value="1"/>
</dbReference>
<protein>
    <submittedName>
        <fullName evidence="8">GMC oxidoreductase</fullName>
    </submittedName>
</protein>
<evidence type="ECO:0000259" key="6">
    <source>
        <dbReference type="PROSITE" id="PS00623"/>
    </source>
</evidence>
<dbReference type="PIRSF" id="PIRSF000137">
    <property type="entry name" value="Alcohol_oxidase"/>
    <property type="match status" value="1"/>
</dbReference>
<keyword evidence="9" id="KW-1185">Reference proteome</keyword>
<dbReference type="PROSITE" id="PS00624">
    <property type="entry name" value="GMC_OXRED_2"/>
    <property type="match status" value="1"/>
</dbReference>
<dbReference type="PANTHER" id="PTHR11552">
    <property type="entry name" value="GLUCOSE-METHANOL-CHOLINE GMC OXIDOREDUCTASE"/>
    <property type="match status" value="1"/>
</dbReference>
<dbReference type="InterPro" id="IPR007867">
    <property type="entry name" value="GMC_OxRtase_C"/>
</dbReference>
<dbReference type="InterPro" id="IPR000172">
    <property type="entry name" value="GMC_OxRdtase_N"/>
</dbReference>
<feature type="domain" description="Glucose-methanol-choline oxidoreductase N-terminal" evidence="6">
    <location>
        <begin position="100"/>
        <end position="123"/>
    </location>
</feature>
<gene>
    <name evidence="8" type="ORF">P168DRAFT_240262</name>
</gene>
<reference evidence="8" key="1">
    <citation type="submission" date="2016-12" db="EMBL/GenBank/DDBJ databases">
        <title>The genomes of Aspergillus section Nigri reveals drivers in fungal speciation.</title>
        <authorList>
            <consortium name="DOE Joint Genome Institute"/>
            <person name="Vesth T.C."/>
            <person name="Nybo J."/>
            <person name="Theobald S."/>
            <person name="Brandl J."/>
            <person name="Frisvad J.C."/>
            <person name="Nielsen K.F."/>
            <person name="Lyhne E.K."/>
            <person name="Kogle M.E."/>
            <person name="Kuo A."/>
            <person name="Riley R."/>
            <person name="Clum A."/>
            <person name="Nolan M."/>
            <person name="Lipzen A."/>
            <person name="Salamov A."/>
            <person name="Henrissat B."/>
            <person name="Wiebenga A."/>
            <person name="De vries R.P."/>
            <person name="Grigoriev I.V."/>
            <person name="Mortensen U.H."/>
            <person name="Andersen M.R."/>
            <person name="Baker S.E."/>
        </authorList>
    </citation>
    <scope>NUCLEOTIDE SEQUENCE</scope>
    <source>
        <strain evidence="8">IBT 28561</strain>
    </source>
</reference>
<feature type="active site" description="Proton donor" evidence="3">
    <location>
        <position position="528"/>
    </location>
</feature>
<dbReference type="SUPFAM" id="SSF51905">
    <property type="entry name" value="FAD/NAD(P)-binding domain"/>
    <property type="match status" value="1"/>
</dbReference>
<feature type="binding site" evidence="4">
    <location>
        <begin position="527"/>
        <end position="528"/>
    </location>
    <ligand>
        <name>FAD</name>
        <dbReference type="ChEBI" id="CHEBI:57692"/>
    </ligand>
</feature>
<dbReference type="AlphaFoldDB" id="A0A2I1CXL2"/>
<dbReference type="InterPro" id="IPR036188">
    <property type="entry name" value="FAD/NAD-bd_sf"/>
</dbReference>
<dbReference type="VEuPathDB" id="FungiDB:P168DRAFT_240262"/>
<feature type="domain" description="Glucose-methanol-choline oxidoreductase N-terminal" evidence="7">
    <location>
        <begin position="290"/>
        <end position="304"/>
    </location>
</feature>
<evidence type="ECO:0000256" key="2">
    <source>
        <dbReference type="ARBA" id="ARBA00023180"/>
    </source>
</evidence>
<dbReference type="Pfam" id="PF05199">
    <property type="entry name" value="GMC_oxred_C"/>
    <property type="match status" value="1"/>
</dbReference>
<accession>A0A2I1CXL2</accession>
<dbReference type="GO" id="GO:0050660">
    <property type="term" value="F:flavin adenine dinucleotide binding"/>
    <property type="evidence" value="ECO:0007669"/>
    <property type="project" value="InterPro"/>
</dbReference>
<comment type="cofactor">
    <cofactor evidence="4">
        <name>FAD</name>
        <dbReference type="ChEBI" id="CHEBI:57692"/>
    </cofactor>
</comment>
<dbReference type="PROSITE" id="PS00623">
    <property type="entry name" value="GMC_OXRED_1"/>
    <property type="match status" value="1"/>
</dbReference>
<comment type="caution">
    <text evidence="8">The sequence shown here is derived from an EMBL/GenBank/DDBJ whole genome shotgun (WGS) entry which is preliminary data.</text>
</comment>
<dbReference type="RefSeq" id="XP_024690952.1">
    <property type="nucleotide sequence ID" value="XM_024833706.1"/>
</dbReference>
<sequence length="593" mass="64672">MGAAIPSDSRSPAPKLTFEYIVVGGGTAGNVVATRLAQRGFRVALVEAGGLYQAQSLEAIPAAATLYIGTSPHVRSAIDWGFVAENQAGVNGRSLHYARGKCLGGSSAMNLMIYQRPSRGAMEQWASAVNDSSYTFDQVLPYFKRSVHFTPPNTRKRLRNATTSYDPDGYDAHGGPLEVSYPNYASPFSTWAQRGFGAIGIQHTQDFNTGTNMGGQFCSMTLNAQWQTRSSSQASFLATLHSFSLTVYSNILAKRVVFDRDNRATGVVVQGLLGKPFTLQATREVILSAGAFQSPQLLMVSGIGPAATLQAHGIGLRVDLPGVGQNMWDHIYLTVNYRVRVSTINTILNNLVALVREALKWAFYQVGMLTNQNSDYIAFENLPDSVRGGLSNRTREDLTEQFAPDWPEAEYLTGSGFIGDSADFFLNQPRDGHNYAGILGTLLTPFSRGNVTLRSADTADLPEINPNWLADPADQELAVAIFKRTRQFFESEPMAGVLDGEEYYPGSDVQSDEEILEYIRNTMSPIWHASCTCKMGVSSDPMAVVDHEARVFGVQGLRVVDASAFPMLPPGHPSSVVYMLAEKISDAIIQSRR</sequence>
<evidence type="ECO:0000256" key="5">
    <source>
        <dbReference type="RuleBase" id="RU003968"/>
    </source>
</evidence>
<evidence type="ECO:0000256" key="1">
    <source>
        <dbReference type="ARBA" id="ARBA00010790"/>
    </source>
</evidence>
<evidence type="ECO:0000256" key="4">
    <source>
        <dbReference type="PIRSR" id="PIRSR000137-2"/>
    </source>
</evidence>
<feature type="active site" description="Proton acceptor" evidence="3">
    <location>
        <position position="572"/>
    </location>
</feature>
<dbReference type="Proteomes" id="UP000234254">
    <property type="component" value="Unassembled WGS sequence"/>
</dbReference>
<dbReference type="GeneID" id="36541230"/>
<dbReference type="Gene3D" id="3.30.560.10">
    <property type="entry name" value="Glucose Oxidase, domain 3"/>
    <property type="match status" value="1"/>
</dbReference>
<dbReference type="SUPFAM" id="SSF54373">
    <property type="entry name" value="FAD-linked reductases, C-terminal domain"/>
    <property type="match status" value="1"/>
</dbReference>
<organism evidence="8 9">
    <name type="scientific">Aspergillus campestris (strain IBT 28561)</name>
    <dbReference type="NCBI Taxonomy" id="1392248"/>
    <lineage>
        <taxon>Eukaryota</taxon>
        <taxon>Fungi</taxon>
        <taxon>Dikarya</taxon>
        <taxon>Ascomycota</taxon>
        <taxon>Pezizomycotina</taxon>
        <taxon>Eurotiomycetes</taxon>
        <taxon>Eurotiomycetidae</taxon>
        <taxon>Eurotiales</taxon>
        <taxon>Aspergillaceae</taxon>
        <taxon>Aspergillus</taxon>
        <taxon>Aspergillus subgen. Circumdati</taxon>
    </lineage>
</organism>
<proteinExistence type="inferred from homology"/>
<dbReference type="GO" id="GO:0016614">
    <property type="term" value="F:oxidoreductase activity, acting on CH-OH group of donors"/>
    <property type="evidence" value="ECO:0007669"/>
    <property type="project" value="InterPro"/>
</dbReference>
<dbReference type="OrthoDB" id="269227at2759"/>
<evidence type="ECO:0000313" key="9">
    <source>
        <dbReference type="Proteomes" id="UP000234254"/>
    </source>
</evidence>
<keyword evidence="2" id="KW-0325">Glycoprotein</keyword>
<keyword evidence="5" id="KW-0285">Flavoprotein</keyword>
<evidence type="ECO:0000256" key="3">
    <source>
        <dbReference type="PIRSR" id="PIRSR000137-1"/>
    </source>
</evidence>
<comment type="similarity">
    <text evidence="1 5">Belongs to the GMC oxidoreductase family.</text>
</comment>
<dbReference type="PANTHER" id="PTHR11552:SF138">
    <property type="entry name" value="DEHYDROGENASE PKFF-RELATED"/>
    <property type="match status" value="1"/>
</dbReference>
<evidence type="ECO:0000259" key="7">
    <source>
        <dbReference type="PROSITE" id="PS00624"/>
    </source>
</evidence>